<dbReference type="AlphaFoldDB" id="A0A844XA93"/>
<gene>
    <name evidence="1" type="ORF">GRF63_02420</name>
</gene>
<protein>
    <submittedName>
        <fullName evidence="1">Uncharacterized protein</fullName>
    </submittedName>
</protein>
<name>A0A844XA93_9SPHN</name>
<sequence length="131" mass="15382">MNQSEMAELADYLEARLREIGATEIADPRLYTYELEETGEQHLVDPRKRIVLMLDALERSALLLDRSTFDSARARLQDNVKGMEDVDIVVRRVDRPERERASYRLDEERQTEPLFAELRQFRARVMDDPGE</sequence>
<dbReference type="EMBL" id="WUBR01000001">
    <property type="protein sequence ID" value="MWV26750.1"/>
    <property type="molecule type" value="Genomic_DNA"/>
</dbReference>
<keyword evidence="2" id="KW-1185">Reference proteome</keyword>
<reference evidence="1 2" key="2">
    <citation type="submission" date="2020-02" db="EMBL/GenBank/DDBJ databases">
        <title>Erythrobacter dongmakensis sp. nov., isolated from a tidal mudflat.</title>
        <authorList>
            <person name="Kim I.S."/>
        </authorList>
    </citation>
    <scope>NUCLEOTIDE SEQUENCE [LARGE SCALE GENOMIC DNA]</scope>
    <source>
        <strain evidence="1 2">GH3-10</strain>
    </source>
</reference>
<comment type="caution">
    <text evidence="1">The sequence shown here is derived from an EMBL/GenBank/DDBJ whole genome shotgun (WGS) entry which is preliminary data.</text>
</comment>
<accession>A0A844XA93</accession>
<evidence type="ECO:0000313" key="1">
    <source>
        <dbReference type="EMBL" id="MWV26750.1"/>
    </source>
</evidence>
<dbReference type="Proteomes" id="UP000461409">
    <property type="component" value="Unassembled WGS sequence"/>
</dbReference>
<organism evidence="1 2">
    <name type="scientific">Aurantiacibacter rhizosphaerae</name>
    <dbReference type="NCBI Taxonomy" id="2691582"/>
    <lineage>
        <taxon>Bacteria</taxon>
        <taxon>Pseudomonadati</taxon>
        <taxon>Pseudomonadota</taxon>
        <taxon>Alphaproteobacteria</taxon>
        <taxon>Sphingomonadales</taxon>
        <taxon>Erythrobacteraceae</taxon>
        <taxon>Aurantiacibacter</taxon>
    </lineage>
</organism>
<proteinExistence type="predicted"/>
<reference evidence="1 2" key="1">
    <citation type="submission" date="2019-12" db="EMBL/GenBank/DDBJ databases">
        <authorList>
            <person name="Lee S.D."/>
        </authorList>
    </citation>
    <scope>NUCLEOTIDE SEQUENCE [LARGE SCALE GENOMIC DNA]</scope>
    <source>
        <strain evidence="1 2">GH3-10</strain>
    </source>
</reference>
<evidence type="ECO:0000313" key="2">
    <source>
        <dbReference type="Proteomes" id="UP000461409"/>
    </source>
</evidence>
<dbReference type="RefSeq" id="WP_160484415.1">
    <property type="nucleotide sequence ID" value="NZ_WUBR01000001.1"/>
</dbReference>